<comment type="caution">
    <text evidence="2">The sequence shown here is derived from an EMBL/GenBank/DDBJ whole genome shotgun (WGS) entry which is preliminary data.</text>
</comment>
<keyword evidence="1" id="KW-1133">Transmembrane helix</keyword>
<reference evidence="2" key="1">
    <citation type="submission" date="2019-12" db="EMBL/GenBank/DDBJ databases">
        <title>Genome sequencing and annotation of Brassica cretica.</title>
        <authorList>
            <person name="Studholme D.J."/>
            <person name="Sarris P."/>
        </authorList>
    </citation>
    <scope>NUCLEOTIDE SEQUENCE</scope>
    <source>
        <strain evidence="2">PFS-109/04</strain>
        <tissue evidence="2">Leaf</tissue>
    </source>
</reference>
<organism evidence="2 3">
    <name type="scientific">Brassica cretica</name>
    <name type="common">Mustard</name>
    <dbReference type="NCBI Taxonomy" id="69181"/>
    <lineage>
        <taxon>Eukaryota</taxon>
        <taxon>Viridiplantae</taxon>
        <taxon>Streptophyta</taxon>
        <taxon>Embryophyta</taxon>
        <taxon>Tracheophyta</taxon>
        <taxon>Spermatophyta</taxon>
        <taxon>Magnoliopsida</taxon>
        <taxon>eudicotyledons</taxon>
        <taxon>Gunneridae</taxon>
        <taxon>Pentapetalae</taxon>
        <taxon>rosids</taxon>
        <taxon>malvids</taxon>
        <taxon>Brassicales</taxon>
        <taxon>Brassicaceae</taxon>
        <taxon>Brassiceae</taxon>
        <taxon>Brassica</taxon>
    </lineage>
</organism>
<evidence type="ECO:0000313" key="2">
    <source>
        <dbReference type="EMBL" id="KAF3501718.1"/>
    </source>
</evidence>
<evidence type="ECO:0000256" key="1">
    <source>
        <dbReference type="SAM" id="Phobius"/>
    </source>
</evidence>
<gene>
    <name evidence="2" type="ORF">F2Q69_00042501</name>
</gene>
<evidence type="ECO:0000313" key="3">
    <source>
        <dbReference type="Proteomes" id="UP000712600"/>
    </source>
</evidence>
<keyword evidence="1" id="KW-0812">Transmembrane</keyword>
<feature type="transmembrane region" description="Helical" evidence="1">
    <location>
        <begin position="64"/>
        <end position="84"/>
    </location>
</feature>
<name>A0A8S9NIT1_BRACR</name>
<keyword evidence="1" id="KW-0472">Membrane</keyword>
<protein>
    <submittedName>
        <fullName evidence="2">Uncharacterized protein</fullName>
    </submittedName>
</protein>
<feature type="transmembrane region" description="Helical" evidence="1">
    <location>
        <begin position="233"/>
        <end position="252"/>
    </location>
</feature>
<feature type="transmembrane region" description="Helical" evidence="1">
    <location>
        <begin position="168"/>
        <end position="189"/>
    </location>
</feature>
<feature type="transmembrane region" description="Helical" evidence="1">
    <location>
        <begin position="21"/>
        <end position="52"/>
    </location>
</feature>
<accession>A0A8S9NIT1</accession>
<sequence>MILLSCVEHSGLAIISRPLSIIAAALTVLSLAFLRNVAYDIVSLLLLVLVKLSSVQENFRHIDIFGRLLNLLTSLLLLVLTRFLSASSPTISLSHDGGTKTTSTVINSGDDEHCHHLRRKHEDLIIFSPISLLRRRHQGDEIPINFGDDKHYHQLRRNDEALILQRHLGLAIISRPLAIIAAALTVLSLAFLRNVAYDIVSPLLLVLVKLSSVQKNFRKHLCSFRKAFQKIGWLLNFLMSLLLLVLVKLSSVQKNFRKHLYSFRKVFQKIR</sequence>
<dbReference type="EMBL" id="QGKX02001621">
    <property type="protein sequence ID" value="KAF3501718.1"/>
    <property type="molecule type" value="Genomic_DNA"/>
</dbReference>
<dbReference type="AlphaFoldDB" id="A0A8S9NIT1"/>
<proteinExistence type="predicted"/>
<dbReference type="Proteomes" id="UP000712600">
    <property type="component" value="Unassembled WGS sequence"/>
</dbReference>